<dbReference type="SUPFAM" id="SSF53223">
    <property type="entry name" value="Aminoacid dehydrogenase-like, N-terminal domain"/>
    <property type="match status" value="1"/>
</dbReference>
<proteinExistence type="inferred from homology"/>
<dbReference type="STRING" id="521045.Kole_0297"/>
<dbReference type="Gene3D" id="3.40.50.720">
    <property type="entry name" value="NAD(P)-binding Rossmann-like Domain"/>
    <property type="match status" value="1"/>
</dbReference>
<dbReference type="InterPro" id="IPR006095">
    <property type="entry name" value="Glu/Leu/Phe/Val/Trp_DH"/>
</dbReference>
<dbReference type="Pfam" id="PF00208">
    <property type="entry name" value="ELFV_dehydrog"/>
    <property type="match status" value="1"/>
</dbReference>
<dbReference type="AlphaFoldDB" id="C5CD78"/>
<dbReference type="PANTHER" id="PTHR11606">
    <property type="entry name" value="GLUTAMATE DEHYDROGENASE"/>
    <property type="match status" value="1"/>
</dbReference>
<evidence type="ECO:0000256" key="2">
    <source>
        <dbReference type="ARBA" id="ARBA00023002"/>
    </source>
</evidence>
<dbReference type="InterPro" id="IPR046346">
    <property type="entry name" value="Aminoacid_DH-like_N_sf"/>
</dbReference>
<sequence length="413" mass="45730">MGLFEMAISNFNRAVAIMGIDEEYAEMLRRPKRCLIVDFPVLMDDGSVKVFTGYRVQHNTARGPAKGGIRYHPETNLDEVKALAFWMTWKTSLMDLPFGGAKGGVRVDPKSLSEKELRRLSRRYFSEIQIMIGPQHDIPAPDVNTNPDIMAVYMDTYSMNIGHTELGVVTGKPVRLGGSKGREEATGRGVMVTVREACRELGIETSKATVAVQGFGNVGMYSALLCNHELGCKIIAVSDSKGGIFNPNGLNIQELIEHKKSTGKVDSFPGGERIGKDDVFEMDVDILIPAALENAITEDNAHKIKAKIISEGVNGPITPEADKILNQRRVMVIPDILANAGGVTVSYFEWVQDLQAFFWSLEQIRETLESMMTEAFKETLDTAKKYGVDLRTAAYIIAIDRVMYAIKKRGIYP</sequence>
<evidence type="ECO:0000256" key="6">
    <source>
        <dbReference type="PIRSR" id="PIRSR000185-3"/>
    </source>
</evidence>
<name>C5CD78_KOSOT</name>
<dbReference type="CDD" id="cd01076">
    <property type="entry name" value="NAD_bind_1_Glu_DH"/>
    <property type="match status" value="1"/>
</dbReference>
<dbReference type="InterPro" id="IPR033922">
    <property type="entry name" value="NAD_bind_Glu_DH"/>
</dbReference>
<evidence type="ECO:0000313" key="10">
    <source>
        <dbReference type="Proteomes" id="UP000002382"/>
    </source>
</evidence>
<dbReference type="InterPro" id="IPR014362">
    <property type="entry name" value="Glu_DH"/>
</dbReference>
<dbReference type="PROSITE" id="PS00074">
    <property type="entry name" value="GLFV_DEHYDROGENASE"/>
    <property type="match status" value="1"/>
</dbReference>
<dbReference type="PANTHER" id="PTHR11606:SF13">
    <property type="entry name" value="GLUTAMATE DEHYDROGENASE 1, MITOCHONDRIAL"/>
    <property type="match status" value="1"/>
</dbReference>
<dbReference type="InterPro" id="IPR036291">
    <property type="entry name" value="NAD(P)-bd_dom_sf"/>
</dbReference>
<dbReference type="GO" id="GO:0000166">
    <property type="term" value="F:nucleotide binding"/>
    <property type="evidence" value="ECO:0007669"/>
    <property type="project" value="UniProtKB-KW"/>
</dbReference>
<feature type="domain" description="Glutamate/phenylalanine/leucine/valine/L-tryptophan dehydrogenase C-terminal" evidence="8">
    <location>
        <begin position="179"/>
        <end position="410"/>
    </location>
</feature>
<dbReference type="Proteomes" id="UP000002382">
    <property type="component" value="Chromosome"/>
</dbReference>
<gene>
    <name evidence="9" type="ordered locus">Kole_0297</name>
</gene>
<dbReference type="KEGG" id="kol:Kole_0297"/>
<feature type="binding site" evidence="5">
    <location>
        <position position="186"/>
    </location>
    <ligand>
        <name>NAD(+)</name>
        <dbReference type="ChEBI" id="CHEBI:57540"/>
    </ligand>
</feature>
<protein>
    <recommendedName>
        <fullName evidence="3">Glutamate dehydrogenase</fullName>
    </recommendedName>
</protein>
<feature type="binding site" evidence="5">
    <location>
        <position position="66"/>
    </location>
    <ligand>
        <name>substrate</name>
    </ligand>
</feature>
<evidence type="ECO:0000259" key="8">
    <source>
        <dbReference type="SMART" id="SM00839"/>
    </source>
</evidence>
<feature type="site" description="Important for catalysis" evidence="6">
    <location>
        <position position="142"/>
    </location>
</feature>
<dbReference type="SUPFAM" id="SSF51735">
    <property type="entry name" value="NAD(P)-binding Rossmann-fold domains"/>
    <property type="match status" value="1"/>
</dbReference>
<keyword evidence="5" id="KW-0520">NAD</keyword>
<evidence type="ECO:0000256" key="3">
    <source>
        <dbReference type="PIRNR" id="PIRNR000185"/>
    </source>
</evidence>
<evidence type="ECO:0000256" key="7">
    <source>
        <dbReference type="RuleBase" id="RU004417"/>
    </source>
</evidence>
<keyword evidence="5" id="KW-0547">Nucleotide-binding</keyword>
<evidence type="ECO:0000256" key="1">
    <source>
        <dbReference type="ARBA" id="ARBA00006382"/>
    </source>
</evidence>
<dbReference type="FunFam" id="3.40.50.10860:FF:000003">
    <property type="entry name" value="Glutamate dehydrogenase"/>
    <property type="match status" value="1"/>
</dbReference>
<keyword evidence="10" id="KW-1185">Reference proteome</keyword>
<reference evidence="9 10" key="1">
    <citation type="submission" date="2009-06" db="EMBL/GenBank/DDBJ databases">
        <title>Complete sequence of Thermotogales bacterium TBF 19.5.1.</title>
        <authorList>
            <consortium name="US DOE Joint Genome Institute"/>
            <person name="Lucas S."/>
            <person name="Copeland A."/>
            <person name="Lapidus A."/>
            <person name="Glavina del Rio T."/>
            <person name="Tice H."/>
            <person name="Bruce D."/>
            <person name="Goodwin L."/>
            <person name="Pitluck S."/>
            <person name="Chertkov O."/>
            <person name="Brettin T."/>
            <person name="Detter J.C."/>
            <person name="Han C."/>
            <person name="Schmutz J."/>
            <person name="Larimer F."/>
            <person name="Land M."/>
            <person name="Hauser L."/>
            <person name="Kyrpides N."/>
            <person name="Ovchinnikova G."/>
            <person name="Noll K."/>
        </authorList>
    </citation>
    <scope>NUCLEOTIDE SEQUENCE [LARGE SCALE GENOMIC DNA]</scope>
    <source>
        <strain evidence="10">ATCC BAA-1733 / DSM 21960 / TBF 19.5.1</strain>
    </source>
</reference>
<evidence type="ECO:0000256" key="4">
    <source>
        <dbReference type="PIRSR" id="PIRSR000185-1"/>
    </source>
</evidence>
<dbReference type="SMART" id="SM00839">
    <property type="entry name" value="ELFV_dehydrog"/>
    <property type="match status" value="1"/>
</dbReference>
<dbReference type="InterPro" id="IPR033524">
    <property type="entry name" value="Glu/Leu/Phe/Val_DH_AS"/>
</dbReference>
<evidence type="ECO:0000313" key="9">
    <source>
        <dbReference type="EMBL" id="ACR79022.1"/>
    </source>
</evidence>
<accession>C5CD78</accession>
<dbReference type="eggNOG" id="COG0334">
    <property type="taxonomic scope" value="Bacteria"/>
</dbReference>
<dbReference type="InterPro" id="IPR006097">
    <property type="entry name" value="Glu/Leu/Phe/Val/Trp_DH_dimer"/>
</dbReference>
<keyword evidence="2 3" id="KW-0560">Oxidoreductase</keyword>
<dbReference type="GO" id="GO:0006538">
    <property type="term" value="P:L-glutamate catabolic process"/>
    <property type="evidence" value="ECO:0007669"/>
    <property type="project" value="TreeGrafter"/>
</dbReference>
<evidence type="ECO:0000256" key="5">
    <source>
        <dbReference type="PIRSR" id="PIRSR000185-2"/>
    </source>
</evidence>
<organism evidence="9 10">
    <name type="scientific">Kosmotoga olearia (strain ATCC BAA-1733 / DSM 21960 / TBF 19.5.1)</name>
    <dbReference type="NCBI Taxonomy" id="521045"/>
    <lineage>
        <taxon>Bacteria</taxon>
        <taxon>Thermotogati</taxon>
        <taxon>Thermotogota</taxon>
        <taxon>Thermotogae</taxon>
        <taxon>Kosmotogales</taxon>
        <taxon>Kosmotogaceae</taxon>
        <taxon>Kosmotoga</taxon>
    </lineage>
</organism>
<feature type="active site" description="Proton donor" evidence="4">
    <location>
        <position position="102"/>
    </location>
</feature>
<feature type="binding site" evidence="5">
    <location>
        <position position="217"/>
    </location>
    <ligand>
        <name>NAD(+)</name>
        <dbReference type="ChEBI" id="CHEBI:57540"/>
    </ligand>
</feature>
<feature type="binding site" evidence="5">
    <location>
        <position position="90"/>
    </location>
    <ligand>
        <name>substrate</name>
    </ligand>
</feature>
<reference evidence="9 10" key="2">
    <citation type="journal article" date="2011" name="J. Bacteriol.">
        <title>Genome Sequence of Kosmotoga olearia Strain TBF 19.5.1, a Thermophilic Bacterium with a Wide Growth Temperature Range, Isolated from the Troll B Oil Platform in the North Sea.</title>
        <authorList>
            <person name="Swithers K.S."/>
            <person name="Dipippo J.L."/>
            <person name="Bruce D.C."/>
            <person name="Detter C."/>
            <person name="Tapia R."/>
            <person name="Han S."/>
            <person name="Goodwin L.A."/>
            <person name="Han J."/>
            <person name="Woyke T."/>
            <person name="Pitluck S."/>
            <person name="Pennacchio L."/>
            <person name="Nolan M."/>
            <person name="Mikhailova N."/>
            <person name="Land M.L."/>
            <person name="Nesbo C.L."/>
            <person name="Gogarten J.P."/>
            <person name="Noll K.M."/>
        </authorList>
    </citation>
    <scope>NUCLEOTIDE SEQUENCE [LARGE SCALE GENOMIC DNA]</scope>
    <source>
        <strain evidence="10">ATCC BAA-1733 / DSM 21960 / TBF 19.5.1</strain>
    </source>
</reference>
<comment type="similarity">
    <text evidence="1 3 7">Belongs to the Glu/Leu/Phe/Val dehydrogenases family.</text>
</comment>
<feature type="binding site" evidence="5">
    <location>
        <position position="346"/>
    </location>
    <ligand>
        <name>substrate</name>
    </ligand>
</feature>
<dbReference type="Gene3D" id="3.40.50.10860">
    <property type="entry name" value="Leucine Dehydrogenase, chain A, domain 1"/>
    <property type="match status" value="1"/>
</dbReference>
<dbReference type="PIRSF" id="PIRSF000185">
    <property type="entry name" value="Glu_DH"/>
    <property type="match status" value="1"/>
</dbReference>
<dbReference type="Pfam" id="PF02812">
    <property type="entry name" value="ELFV_dehydrog_N"/>
    <property type="match status" value="1"/>
</dbReference>
<dbReference type="EMBL" id="CP001634">
    <property type="protein sequence ID" value="ACR79022.1"/>
    <property type="molecule type" value="Genomic_DNA"/>
</dbReference>
<dbReference type="InterPro" id="IPR006096">
    <property type="entry name" value="Glu/Leu/Phe/Val/Trp_DH_C"/>
</dbReference>
<dbReference type="HOGENOM" id="CLU_025763_1_2_0"/>
<dbReference type="GO" id="GO:0004352">
    <property type="term" value="F:glutamate dehydrogenase (NAD+) activity"/>
    <property type="evidence" value="ECO:0007669"/>
    <property type="project" value="TreeGrafter"/>
</dbReference>
<dbReference type="PRINTS" id="PR00082">
    <property type="entry name" value="GLFDHDRGNASE"/>
</dbReference>